<feature type="region of interest" description="Disordered" evidence="2">
    <location>
        <begin position="113"/>
        <end position="138"/>
    </location>
</feature>
<proteinExistence type="predicted"/>
<evidence type="ECO:0000256" key="1">
    <source>
        <dbReference type="SAM" id="Coils"/>
    </source>
</evidence>
<dbReference type="InterPro" id="IPR057984">
    <property type="entry name" value="PATROL1_C"/>
</dbReference>
<feature type="region of interest" description="Disordered" evidence="2">
    <location>
        <begin position="710"/>
        <end position="731"/>
    </location>
</feature>
<evidence type="ECO:0000259" key="4">
    <source>
        <dbReference type="PROSITE" id="PS51259"/>
    </source>
</evidence>
<dbReference type="Gene3D" id="3.40.50.720">
    <property type="entry name" value="NAD(P)-binding Rossmann-like Domain"/>
    <property type="match status" value="1"/>
</dbReference>
<evidence type="ECO:0000259" key="3">
    <source>
        <dbReference type="PROSITE" id="PS51258"/>
    </source>
</evidence>
<feature type="region of interest" description="Disordered" evidence="2">
    <location>
        <begin position="64"/>
        <end position="93"/>
    </location>
</feature>
<evidence type="ECO:0000313" key="6">
    <source>
        <dbReference type="Proteomes" id="UP000324705"/>
    </source>
</evidence>
<dbReference type="InterPro" id="IPR014772">
    <property type="entry name" value="Munc13_dom-2"/>
</dbReference>
<feature type="compositionally biased region" description="Low complexity" evidence="2">
    <location>
        <begin position="77"/>
        <end position="93"/>
    </location>
</feature>
<dbReference type="Gene3D" id="1.10.357.50">
    <property type="match status" value="1"/>
</dbReference>
<reference evidence="5 6" key="1">
    <citation type="submission" date="2017-09" db="EMBL/GenBank/DDBJ databases">
        <authorList>
            <consortium name="International Durum Wheat Genome Sequencing Consortium (IDWGSC)"/>
            <person name="Milanesi L."/>
        </authorList>
    </citation>
    <scope>NUCLEOTIDE SEQUENCE [LARGE SCALE GENOMIC DNA]</scope>
    <source>
        <strain evidence="6">cv. Svevo</strain>
    </source>
</reference>
<dbReference type="Gramene" id="TRITD5Av1G135350.3">
    <property type="protein sequence ID" value="TRITD5Av1G135350.3"/>
    <property type="gene ID" value="TRITD5Av1G135350"/>
</dbReference>
<dbReference type="InterPro" id="IPR008528">
    <property type="entry name" value="unc-13_homologue"/>
</dbReference>
<dbReference type="PROSITE" id="PS51258">
    <property type="entry name" value="MHD1"/>
    <property type="match status" value="1"/>
</dbReference>
<dbReference type="AlphaFoldDB" id="A0A9R0TP89"/>
<organism evidence="5 6">
    <name type="scientific">Triticum turgidum subsp. durum</name>
    <name type="common">Durum wheat</name>
    <name type="synonym">Triticum durum</name>
    <dbReference type="NCBI Taxonomy" id="4567"/>
    <lineage>
        <taxon>Eukaryota</taxon>
        <taxon>Viridiplantae</taxon>
        <taxon>Streptophyta</taxon>
        <taxon>Embryophyta</taxon>
        <taxon>Tracheophyta</taxon>
        <taxon>Spermatophyta</taxon>
        <taxon>Magnoliopsida</taxon>
        <taxon>Liliopsida</taxon>
        <taxon>Poales</taxon>
        <taxon>Poaceae</taxon>
        <taxon>BOP clade</taxon>
        <taxon>Pooideae</taxon>
        <taxon>Triticodae</taxon>
        <taxon>Triticeae</taxon>
        <taxon>Triticinae</taxon>
        <taxon>Triticum</taxon>
    </lineage>
</organism>
<keyword evidence="6" id="KW-1185">Reference proteome</keyword>
<feature type="domain" description="MHD2" evidence="4">
    <location>
        <begin position="822"/>
        <end position="935"/>
    </location>
</feature>
<dbReference type="PROSITE" id="PS51259">
    <property type="entry name" value="MHD2"/>
    <property type="match status" value="1"/>
</dbReference>
<feature type="compositionally biased region" description="Low complexity" evidence="2">
    <location>
        <begin position="13"/>
        <end position="37"/>
    </location>
</feature>
<accession>A0A9R0TP89</accession>
<feature type="compositionally biased region" description="Basic and acidic residues" evidence="2">
    <location>
        <begin position="1"/>
        <end position="12"/>
    </location>
</feature>
<dbReference type="PANTHER" id="PTHR31280">
    <property type="entry name" value="PROTEIN UNC-13 HOMOLOG"/>
    <property type="match status" value="1"/>
</dbReference>
<evidence type="ECO:0008006" key="7">
    <source>
        <dbReference type="Google" id="ProtNLM"/>
    </source>
</evidence>
<feature type="region of interest" description="Disordered" evidence="2">
    <location>
        <begin position="1"/>
        <end position="39"/>
    </location>
</feature>
<evidence type="ECO:0000313" key="5">
    <source>
        <dbReference type="EMBL" id="VAI17557.1"/>
    </source>
</evidence>
<feature type="domain" description="MHD1" evidence="3">
    <location>
        <begin position="550"/>
        <end position="693"/>
    </location>
</feature>
<feature type="coiled-coil region" evidence="1">
    <location>
        <begin position="744"/>
        <end position="771"/>
    </location>
</feature>
<keyword evidence="1" id="KW-0175">Coiled coil</keyword>
<dbReference type="SUPFAM" id="SSF51735">
    <property type="entry name" value="NAD(P)-binding Rossmann-fold domains"/>
    <property type="match status" value="1"/>
</dbReference>
<name>A0A9R0TP89_TRITD</name>
<gene>
    <name evidence="5" type="ORF">TRITD_5Av1G135350</name>
</gene>
<dbReference type="InterPro" id="IPR036291">
    <property type="entry name" value="NAD(P)-bd_dom_sf"/>
</dbReference>
<dbReference type="Proteomes" id="UP000324705">
    <property type="component" value="Chromosome 5A"/>
</dbReference>
<dbReference type="PANTHER" id="PTHR31280:SF4">
    <property type="entry name" value="ELONGATION FACTOR TS (DUF810)"/>
    <property type="match status" value="1"/>
</dbReference>
<dbReference type="InterPro" id="IPR014770">
    <property type="entry name" value="Munc13_1"/>
</dbReference>
<dbReference type="Pfam" id="PF25761">
    <property type="entry name" value="TPR_PATROL1"/>
    <property type="match status" value="1"/>
</dbReference>
<dbReference type="EMBL" id="LT934119">
    <property type="protein sequence ID" value="VAI17557.1"/>
    <property type="molecule type" value="Genomic_DNA"/>
</dbReference>
<protein>
    <recommendedName>
        <fullName evidence="7">Retinol dehydrogenase 13</fullName>
    </recommendedName>
</protein>
<evidence type="ECO:0000256" key="2">
    <source>
        <dbReference type="SAM" id="MobiDB-lite"/>
    </source>
</evidence>
<sequence>MARLFRDPRRDSASSSSNGFAPPAASPAASALPSPFSDLGVQLSPAELRETAYEVLVAASRTTGGKPLTYIPQAGPASPASASSASSANSSSSSLQRSLTSAAASKMKKALGLKSSASSKGGSPGSGGAGVKAAPRRPATVGELMRAQMRVSEPADARIRRGLLRIAAGQVDVNMLNMNFMSIYLGRRAEAMVLPLEFLQQFKASDFPDLQEHDAWQGRNLKLIEAGLLVHPFVPLNKSDSSAQRLKQIIRGAYDRPLETGKNSESMQVLRTAVTSLAGRSHDGTSDGCHWADGFPLNLHLYQMLVEACFDSDDSTVVDEIDEVIELLKKTWVILGINQMLHNLCFAWALFNHFVMSGQVDIELLSAAENQLVEVAKDAKTTKDPNYCKVLSSTLSSIMGWTEKRLLAYHETFNTSNIESMQGIVSIGVTAAKVLVEDISHEYRRRRKEETDVARSRIETYVRSSLRTAFAQRMEEADSKRSSRNPTPVMSILAKDIGDLAIKEKNLYSPILKTWHPLASGVAVATLHSCYGSELKQFIAGLTELTPETVQVLKSADKLEKDLVNIAVEDSVDSDDGGKSLIREMPPYEAENAIANLVKLWIKERVDRLKGWVDRNLKQETWSPGANRDNFAPSSVEMLRIIGETLDAFFELPIPMHPALLPDLTAGLDRSLQLYVSKAKSGCGSRSSFMPELPPLTRCEVGSKLLFKKKEKPQNPQHRGPQNGATNGTDPLGLPQLCVRLNTLQYIRSELENLEKKIKTCLRNVESAQADITNGLEFKFELCQAACQEGIQHLCETTAYKVTFFDLGHILWDTLYIADIASSRVDLLLRELDPILETISGTVHIKVRNRAITALMKATFDGFLLVILAGGPLRAFTRQDSQIIEGDFRSLRDLFLADGDGLPEELVDKASSQATSGLGRAAAAALAREGYHVVLAGRSAQLLSETAKEIHRQQPDACLEAFQVDLSSHRSIKKFEASLNQWIRDSNLEPSIQLLINNAGMLAKSHRVTEDGIDEVMQTNYIGPFILTSILLPLLKNSLVPSRVVNLTSFTHRCVSEIDVSEEALQGVKFVCLLMFSYELHRQLHISSGISVMAADPGVVETRIMRELPPCLSRFAFFILRTLNLLQQPDTGIDAVLDAALAPREASGKYFFGGKGRTIRSSVLSYDIEIAKKLWAASSALLRELRLRDCESRTG</sequence>